<dbReference type="InterPro" id="IPR000600">
    <property type="entry name" value="ROK"/>
</dbReference>
<organism evidence="2 3">
    <name type="scientific">Rarobacter faecitabidus</name>
    <dbReference type="NCBI Taxonomy" id="13243"/>
    <lineage>
        <taxon>Bacteria</taxon>
        <taxon>Bacillati</taxon>
        <taxon>Actinomycetota</taxon>
        <taxon>Actinomycetes</taxon>
        <taxon>Micrococcales</taxon>
        <taxon>Rarobacteraceae</taxon>
        <taxon>Rarobacter</taxon>
    </lineage>
</organism>
<dbReference type="InterPro" id="IPR049874">
    <property type="entry name" value="ROK_cs"/>
</dbReference>
<dbReference type="Pfam" id="PF00480">
    <property type="entry name" value="ROK"/>
    <property type="match status" value="1"/>
</dbReference>
<keyword evidence="2" id="KW-0418">Kinase</keyword>
<dbReference type="AlphaFoldDB" id="A0A542ZE76"/>
<evidence type="ECO:0000313" key="3">
    <source>
        <dbReference type="Proteomes" id="UP000315389"/>
    </source>
</evidence>
<dbReference type="SUPFAM" id="SSF53067">
    <property type="entry name" value="Actin-like ATPase domain"/>
    <property type="match status" value="1"/>
</dbReference>
<dbReference type="RefSeq" id="WP_142121691.1">
    <property type="nucleotide sequence ID" value="NZ_BAAASV010000002.1"/>
</dbReference>
<dbReference type="SUPFAM" id="SSF46785">
    <property type="entry name" value="Winged helix' DNA-binding domain"/>
    <property type="match status" value="1"/>
</dbReference>
<comment type="caution">
    <text evidence="2">The sequence shown here is derived from an EMBL/GenBank/DDBJ whole genome shotgun (WGS) entry which is preliminary data.</text>
</comment>
<dbReference type="Gene3D" id="1.10.10.10">
    <property type="entry name" value="Winged helix-like DNA-binding domain superfamily/Winged helix DNA-binding domain"/>
    <property type="match status" value="1"/>
</dbReference>
<dbReference type="OrthoDB" id="3189808at2"/>
<evidence type="ECO:0000256" key="1">
    <source>
        <dbReference type="ARBA" id="ARBA00006479"/>
    </source>
</evidence>
<dbReference type="Pfam" id="PF13412">
    <property type="entry name" value="HTH_24"/>
    <property type="match status" value="1"/>
</dbReference>
<dbReference type="EMBL" id="VFOS01000003">
    <property type="protein sequence ID" value="TQL58628.1"/>
    <property type="molecule type" value="Genomic_DNA"/>
</dbReference>
<dbReference type="InterPro" id="IPR036388">
    <property type="entry name" value="WH-like_DNA-bd_sf"/>
</dbReference>
<keyword evidence="3" id="KW-1185">Reference proteome</keyword>
<dbReference type="GO" id="GO:0016301">
    <property type="term" value="F:kinase activity"/>
    <property type="evidence" value="ECO:0007669"/>
    <property type="project" value="UniProtKB-KW"/>
</dbReference>
<name>A0A542ZE76_RARFA</name>
<evidence type="ECO:0000313" key="2">
    <source>
        <dbReference type="EMBL" id="TQL58628.1"/>
    </source>
</evidence>
<proteinExistence type="inferred from homology"/>
<sequence>MSSGDVIAIRQRSRAAALEYIRRTGGCSRADLMGELGLSRGGVAHLVTALVEAGEVEVRLDRTGRGKRGRPSATIYFKSPASLVAGLDFGHSHVAVALADLAGDIVAEIETPLDPEMNVHGVVGLAVAGYQELVAEHSGDRPVVSIAAGVPVPLDRATGTMRAPIRKSLWALEPPAATISNAFGVPVTATHDVSVGAFGELRRGAATNRPDSLYVKVSSGIGAGLILAGNVYEGSAGFAGEIGHVQIAGSSEQCRCGRRGCLESLASLDAVRRQLQFSHRSTSDFTAVISGDEIDPTARRIVTDAGWTLGRVLADLSTTLDPGAIILGGQFGATSSVLRAAVEEAIRRYAEPSIANTIEVVVAGLGTRSELVGAVMQAVDNAASRR</sequence>
<dbReference type="Gene3D" id="3.30.420.40">
    <property type="match status" value="2"/>
</dbReference>
<dbReference type="PANTHER" id="PTHR18964">
    <property type="entry name" value="ROK (REPRESSOR, ORF, KINASE) FAMILY"/>
    <property type="match status" value="1"/>
</dbReference>
<dbReference type="PROSITE" id="PS01125">
    <property type="entry name" value="ROK"/>
    <property type="match status" value="1"/>
</dbReference>
<dbReference type="InterPro" id="IPR043129">
    <property type="entry name" value="ATPase_NBD"/>
</dbReference>
<accession>A0A542ZE76</accession>
<reference evidence="2 3" key="1">
    <citation type="submission" date="2019-06" db="EMBL/GenBank/DDBJ databases">
        <title>Sequencing the genomes of 1000 actinobacteria strains.</title>
        <authorList>
            <person name="Klenk H.-P."/>
        </authorList>
    </citation>
    <scope>NUCLEOTIDE SEQUENCE [LARGE SCALE GENOMIC DNA]</scope>
    <source>
        <strain evidence="2 3">DSM 4813</strain>
    </source>
</reference>
<dbReference type="PANTHER" id="PTHR18964:SF173">
    <property type="entry name" value="GLUCOKINASE"/>
    <property type="match status" value="1"/>
</dbReference>
<dbReference type="InterPro" id="IPR036390">
    <property type="entry name" value="WH_DNA-bd_sf"/>
</dbReference>
<keyword evidence="2" id="KW-0808">Transferase</keyword>
<comment type="similarity">
    <text evidence="1">Belongs to the ROK (NagC/XylR) family.</text>
</comment>
<dbReference type="Proteomes" id="UP000315389">
    <property type="component" value="Unassembled WGS sequence"/>
</dbReference>
<gene>
    <name evidence="2" type="ORF">FB461_2046</name>
</gene>
<protein>
    <submittedName>
        <fullName evidence="2">Putative NBD/HSP70 family sugar kinase</fullName>
    </submittedName>
</protein>